<dbReference type="InterPro" id="IPR041118">
    <property type="entry name" value="Rx_N"/>
</dbReference>
<dbReference type="InterPro" id="IPR032675">
    <property type="entry name" value="LRR_dom_sf"/>
</dbReference>
<dbReference type="Gene3D" id="3.40.50.300">
    <property type="entry name" value="P-loop containing nucleotide triphosphate hydrolases"/>
    <property type="match status" value="1"/>
</dbReference>
<dbReference type="InterPro" id="IPR056789">
    <property type="entry name" value="LRR_R13L1-DRL21"/>
</dbReference>
<sequence>MAEGALFSVASGVIGKAGDLALQEIVLIWGVKDEIKKLKETVSTISVVLLDAEAKKHNNEVKLWLQRLKDAMFDADDLLDEISTEALRREVMTRDKKAKEVRIFFSKSNQLAYGLRMGHKVKNMRERFDAIAADRKFHLDERSEVEQGRHKAREQTHSVVRAEDVIGREDDKKAIIESLLNPNVKENVSVLPIVGIGGLGKTAVAKLVFNDEEIKNYFELKLWVCVSDNFDVKIIVEKIIECIKNKKPKDLEMNTLVNDLQKEINGKRYLLVLDDTWNEDREKWLRLKDILMDGARGSGILLTTRIKIVAEIAQTMQPHLLKGLDETQSWSLFKKMAFVEGEEPKSASFENIGKEILKKCGGVPLAIRTIGGLLSLKKSEREWLSFKNNELLNISEKDNDILPTLKLSYDHLPSHLKQCFAFCSIFPKDYKIKKASLIYMWMAQGFIKLYNEKKCLEDIGDEYFMDLLWRSFFQEVEEDELGNISKFKIHDLMHDLAIQVTGLDYTSINSKEKVIDKKTRHVSFGDTLYSSSEIPISLYRARRIKTFLLSCQPRYDTIKSNDSTYSEIIASFKFIRLLDLQNMGIKTIPSSIKKLKHLRYLDLSENGDIEILPNSIVKLYNLQTLKLSWCRNLKELPRDIYKLINLRFLEIDRCSDLTHMPNGLGQLTNLQTLSRFVISKGSIDSMPKSSGGLKELAKLNELRDNLSIENLKHGKDAELEYKDANLKEKHRLDRLDLNWVHEATDETGADYDDVLLMEALQPHINLKALSLDHYMGVIFPPWFETLKNLVRFQLVSCKKCQYLPPLDQLPSLKIIHLFYLDSLEHISDSERDYNDSLFCPSLETLEINNCRNLKGWWRGRRDSLPSFPRLSFLSIDDCPQLTSFPLFPYLESLSLEKCSLKQSLERMMINNKTSANLPSIASSSSSPSTIVAPLSKLSYMWIKDTEEALPEECLPNLISLRTLYLVQCPLPQGMRYLTALQELDVWKSEVVDISNDWDEMEWQGLRTLLSLHFYKLPKLVSLPMGLQYVSSLQNLSIWNCDNLIAIPEGICKLISLQSLQIWDCPKLESLPEGFGALTSLQTLWIKGCPILLKRCKKQIGEDWHKISHIPNLKGDLSRQEEQPDEEEPNEEAKQPAR</sequence>
<keyword evidence="12" id="KW-1185">Reference proteome</keyword>
<dbReference type="PRINTS" id="PR00364">
    <property type="entry name" value="DISEASERSIST"/>
</dbReference>
<dbReference type="Pfam" id="PF23559">
    <property type="entry name" value="WHD_DRP"/>
    <property type="match status" value="1"/>
</dbReference>
<organism evidence="11 12">
    <name type="scientific">Quercus rubra</name>
    <name type="common">Northern red oak</name>
    <name type="synonym">Quercus borealis</name>
    <dbReference type="NCBI Taxonomy" id="3512"/>
    <lineage>
        <taxon>Eukaryota</taxon>
        <taxon>Viridiplantae</taxon>
        <taxon>Streptophyta</taxon>
        <taxon>Embryophyta</taxon>
        <taxon>Tracheophyta</taxon>
        <taxon>Spermatophyta</taxon>
        <taxon>Magnoliopsida</taxon>
        <taxon>eudicotyledons</taxon>
        <taxon>Gunneridae</taxon>
        <taxon>Pentapetalae</taxon>
        <taxon>rosids</taxon>
        <taxon>fabids</taxon>
        <taxon>Fagales</taxon>
        <taxon>Fagaceae</taxon>
        <taxon>Quercus</taxon>
    </lineage>
</organism>
<evidence type="ECO:0000256" key="5">
    <source>
        <dbReference type="ARBA" id="ARBA00022840"/>
    </source>
</evidence>
<dbReference type="SUPFAM" id="SSF52540">
    <property type="entry name" value="P-loop containing nucleoside triphosphate hydrolases"/>
    <property type="match status" value="1"/>
</dbReference>
<dbReference type="Proteomes" id="UP001324115">
    <property type="component" value="Unassembled WGS sequence"/>
</dbReference>
<name>A0AAN7FEH4_QUERU</name>
<dbReference type="InterPro" id="IPR002182">
    <property type="entry name" value="NB-ARC"/>
</dbReference>
<evidence type="ECO:0000259" key="7">
    <source>
        <dbReference type="Pfam" id="PF00931"/>
    </source>
</evidence>
<dbReference type="Pfam" id="PF18052">
    <property type="entry name" value="Rx_N"/>
    <property type="match status" value="1"/>
</dbReference>
<evidence type="ECO:0000259" key="8">
    <source>
        <dbReference type="Pfam" id="PF18052"/>
    </source>
</evidence>
<proteinExistence type="predicted"/>
<accession>A0AAN7FEH4</accession>
<protein>
    <recommendedName>
        <fullName evidence="13">CC-NBS-LRR protein</fullName>
    </recommendedName>
</protein>
<dbReference type="InterPro" id="IPR042197">
    <property type="entry name" value="Apaf_helical"/>
</dbReference>
<feature type="region of interest" description="Disordered" evidence="6">
    <location>
        <begin position="1112"/>
        <end position="1137"/>
    </location>
</feature>
<feature type="domain" description="Disease resistance protein winged helix" evidence="9">
    <location>
        <begin position="425"/>
        <end position="497"/>
    </location>
</feature>
<dbReference type="InterPro" id="IPR027417">
    <property type="entry name" value="P-loop_NTPase"/>
</dbReference>
<evidence type="ECO:0008006" key="13">
    <source>
        <dbReference type="Google" id="ProtNLM"/>
    </source>
</evidence>
<evidence type="ECO:0000256" key="1">
    <source>
        <dbReference type="ARBA" id="ARBA00022614"/>
    </source>
</evidence>
<dbReference type="Gene3D" id="1.20.5.4130">
    <property type="match status" value="1"/>
</dbReference>
<dbReference type="Pfam" id="PF00931">
    <property type="entry name" value="NB-ARC"/>
    <property type="match status" value="1"/>
</dbReference>
<evidence type="ECO:0000313" key="11">
    <source>
        <dbReference type="EMBL" id="KAK4591723.1"/>
    </source>
</evidence>
<keyword evidence="4" id="KW-0611">Plant defense</keyword>
<dbReference type="Gene3D" id="3.80.10.10">
    <property type="entry name" value="Ribonuclease Inhibitor"/>
    <property type="match status" value="3"/>
</dbReference>
<dbReference type="InterPro" id="IPR036388">
    <property type="entry name" value="WH-like_DNA-bd_sf"/>
</dbReference>
<dbReference type="PANTHER" id="PTHR36766">
    <property type="entry name" value="PLANT BROAD-SPECTRUM MILDEW RESISTANCE PROTEIN RPW8"/>
    <property type="match status" value="1"/>
</dbReference>
<keyword evidence="1" id="KW-0433">Leucine-rich repeat</keyword>
<dbReference type="GO" id="GO:0006952">
    <property type="term" value="P:defense response"/>
    <property type="evidence" value="ECO:0007669"/>
    <property type="project" value="UniProtKB-KW"/>
</dbReference>
<keyword evidence="3" id="KW-0547">Nucleotide-binding</keyword>
<feature type="domain" description="NB-ARC" evidence="7">
    <location>
        <begin position="169"/>
        <end position="339"/>
    </location>
</feature>
<dbReference type="GO" id="GO:0005524">
    <property type="term" value="F:ATP binding"/>
    <property type="evidence" value="ECO:0007669"/>
    <property type="project" value="UniProtKB-KW"/>
</dbReference>
<evidence type="ECO:0000256" key="4">
    <source>
        <dbReference type="ARBA" id="ARBA00022821"/>
    </source>
</evidence>
<evidence type="ECO:0000259" key="9">
    <source>
        <dbReference type="Pfam" id="PF23559"/>
    </source>
</evidence>
<keyword evidence="2" id="KW-0677">Repeat</keyword>
<comment type="caution">
    <text evidence="11">The sequence shown here is derived from an EMBL/GenBank/DDBJ whole genome shotgun (WGS) entry which is preliminary data.</text>
</comment>
<evidence type="ECO:0000256" key="3">
    <source>
        <dbReference type="ARBA" id="ARBA00022741"/>
    </source>
</evidence>
<dbReference type="AlphaFoldDB" id="A0AAN7FEH4"/>
<dbReference type="SUPFAM" id="SSF52058">
    <property type="entry name" value="L domain-like"/>
    <property type="match status" value="2"/>
</dbReference>
<dbReference type="EMBL" id="JAXUIC010000004">
    <property type="protein sequence ID" value="KAK4591723.1"/>
    <property type="molecule type" value="Genomic_DNA"/>
</dbReference>
<keyword evidence="5" id="KW-0067">ATP-binding</keyword>
<feature type="domain" description="Disease resistance N-terminal" evidence="8">
    <location>
        <begin position="11"/>
        <end position="96"/>
    </location>
</feature>
<evidence type="ECO:0000313" key="12">
    <source>
        <dbReference type="Proteomes" id="UP001324115"/>
    </source>
</evidence>
<evidence type="ECO:0000256" key="6">
    <source>
        <dbReference type="SAM" id="MobiDB-lite"/>
    </source>
</evidence>
<evidence type="ECO:0000259" key="10">
    <source>
        <dbReference type="Pfam" id="PF25019"/>
    </source>
</evidence>
<gene>
    <name evidence="11" type="ORF">RGQ29_016240</name>
</gene>
<dbReference type="GO" id="GO:0051707">
    <property type="term" value="P:response to other organism"/>
    <property type="evidence" value="ECO:0007669"/>
    <property type="project" value="UniProtKB-ARBA"/>
</dbReference>
<reference evidence="11 12" key="1">
    <citation type="journal article" date="2023" name="G3 (Bethesda)">
        <title>A haplotype-resolved chromosome-scale genome for Quercus rubra L. provides insights into the genetics of adaptive traits for red oak species.</title>
        <authorList>
            <person name="Kapoor B."/>
            <person name="Jenkins J."/>
            <person name="Schmutz J."/>
            <person name="Zhebentyayeva T."/>
            <person name="Kuelheim C."/>
            <person name="Coggeshall M."/>
            <person name="Heim C."/>
            <person name="Lasky J.R."/>
            <person name="Leites L."/>
            <person name="Islam-Faridi N."/>
            <person name="Romero-Severson J."/>
            <person name="DeLeo V.L."/>
            <person name="Lucas S.M."/>
            <person name="Lazic D."/>
            <person name="Gailing O."/>
            <person name="Carlson J."/>
            <person name="Staton M."/>
        </authorList>
    </citation>
    <scope>NUCLEOTIDE SEQUENCE [LARGE SCALE GENOMIC DNA]</scope>
    <source>
        <strain evidence="11">Pseudo-F2</strain>
    </source>
</reference>
<dbReference type="Pfam" id="PF25019">
    <property type="entry name" value="LRR_R13L1-DRL21"/>
    <property type="match status" value="1"/>
</dbReference>
<dbReference type="InterPro" id="IPR058922">
    <property type="entry name" value="WHD_DRP"/>
</dbReference>
<dbReference type="Gene3D" id="1.10.8.430">
    <property type="entry name" value="Helical domain of apoptotic protease-activating factors"/>
    <property type="match status" value="1"/>
</dbReference>
<dbReference type="PANTHER" id="PTHR36766:SF38">
    <property type="entry name" value="DISEASE RESISTANCE PROTEIN RGA3"/>
    <property type="match status" value="1"/>
</dbReference>
<evidence type="ECO:0000256" key="2">
    <source>
        <dbReference type="ARBA" id="ARBA00022737"/>
    </source>
</evidence>
<dbReference type="FunFam" id="1.10.10.10:FF:000322">
    <property type="entry name" value="Probable disease resistance protein At1g63360"/>
    <property type="match status" value="1"/>
</dbReference>
<feature type="domain" description="R13L1/DRL21-like LRR repeat region" evidence="10">
    <location>
        <begin position="693"/>
        <end position="817"/>
    </location>
</feature>
<dbReference type="Gene3D" id="1.10.10.10">
    <property type="entry name" value="Winged helix-like DNA-binding domain superfamily/Winged helix DNA-binding domain"/>
    <property type="match status" value="1"/>
</dbReference>
<dbReference type="GO" id="GO:0043531">
    <property type="term" value="F:ADP binding"/>
    <property type="evidence" value="ECO:0007669"/>
    <property type="project" value="InterPro"/>
</dbReference>